<organism evidence="2 3">
    <name type="scientific">Snodgrassella alvi</name>
    <dbReference type="NCBI Taxonomy" id="1196083"/>
    <lineage>
        <taxon>Bacteria</taxon>
        <taxon>Pseudomonadati</taxon>
        <taxon>Pseudomonadota</taxon>
        <taxon>Betaproteobacteria</taxon>
        <taxon>Neisseriales</taxon>
        <taxon>Neisseriaceae</taxon>
        <taxon>Snodgrassella</taxon>
    </lineage>
</organism>
<proteinExistence type="predicted"/>
<keyword evidence="1" id="KW-1133">Transmembrane helix</keyword>
<evidence type="ECO:0000256" key="1">
    <source>
        <dbReference type="SAM" id="Phobius"/>
    </source>
</evidence>
<dbReference type="Proteomes" id="UP000231484">
    <property type="component" value="Unassembled WGS sequence"/>
</dbReference>
<keyword evidence="1" id="KW-0812">Transmembrane</keyword>
<dbReference type="AlphaFoldDB" id="A0A2N9XT19"/>
<evidence type="ECO:0000313" key="2">
    <source>
        <dbReference type="EMBL" id="PIT52029.1"/>
    </source>
</evidence>
<gene>
    <name evidence="2" type="ORF">BHC48_02815</name>
</gene>
<evidence type="ECO:0000313" key="3">
    <source>
        <dbReference type="Proteomes" id="UP000231484"/>
    </source>
</evidence>
<keyword evidence="1" id="KW-0472">Membrane</keyword>
<accession>A0A2N9XT19</accession>
<sequence>MVYNHSSIWKHSGQLHTCIINSYSYKPVFDVGLLVGFSLFLSGILTIFSLSLFTPIIFYKKENKRSQQKLITEIAK</sequence>
<feature type="transmembrane region" description="Helical" evidence="1">
    <location>
        <begin position="31"/>
        <end position="59"/>
    </location>
</feature>
<comment type="caution">
    <text evidence="2">The sequence shown here is derived from an EMBL/GenBank/DDBJ whole genome shotgun (WGS) entry which is preliminary data.</text>
</comment>
<reference evidence="2 3" key="1">
    <citation type="journal article" date="2017" name="MBio">
        <title>Type VI secretion-mediated competition in the bee gut microbiome.</title>
        <authorList>
            <person name="Steele M.I."/>
            <person name="Kwong W.K."/>
            <person name="Powell J.E."/>
            <person name="Whiteley M."/>
            <person name="Moran N.A."/>
        </authorList>
    </citation>
    <scope>NUCLEOTIDE SEQUENCE [LARGE SCALE GENOMIC DNA]</scope>
    <source>
        <strain evidence="2 3">Occ4-2</strain>
    </source>
</reference>
<protein>
    <submittedName>
        <fullName evidence="2">Uncharacterized protein</fullName>
    </submittedName>
</protein>
<name>A0A2N9XT19_9NEIS</name>
<dbReference type="EMBL" id="MEIQ01000026">
    <property type="protein sequence ID" value="PIT52029.1"/>
    <property type="molecule type" value="Genomic_DNA"/>
</dbReference>